<comment type="similarity">
    <text evidence="1 10">Belongs to the precorrin methyltransferase family.</text>
</comment>
<dbReference type="GO" id="GO:0019354">
    <property type="term" value="P:siroheme biosynthetic process"/>
    <property type="evidence" value="ECO:0007669"/>
    <property type="project" value="UniProtKB-UniPathway"/>
</dbReference>
<protein>
    <recommendedName>
        <fullName evidence="2">uroporphyrinogen-III C-methyltransferase</fullName>
        <ecNumber evidence="2">2.1.1.107</ecNumber>
    </recommendedName>
</protein>
<dbReference type="Proteomes" id="UP000277007">
    <property type="component" value="Unassembled WGS sequence"/>
</dbReference>
<dbReference type="Gene3D" id="3.40.1010.10">
    <property type="entry name" value="Cobalt-precorrin-4 Transmethylase, Domain 1"/>
    <property type="match status" value="1"/>
</dbReference>
<dbReference type="UniPathway" id="UPA00262">
    <property type="reaction ID" value="UER00211"/>
</dbReference>
<dbReference type="AlphaFoldDB" id="A0A3S0HX89"/>
<keyword evidence="13" id="KW-1185">Reference proteome</keyword>
<dbReference type="InterPro" id="IPR003043">
    <property type="entry name" value="Uropor_MeTrfase_CS"/>
</dbReference>
<evidence type="ECO:0000256" key="7">
    <source>
        <dbReference type="ARBA" id="ARBA00023244"/>
    </source>
</evidence>
<dbReference type="FunFam" id="3.40.1010.10:FF:000001">
    <property type="entry name" value="Siroheme synthase"/>
    <property type="match status" value="1"/>
</dbReference>
<dbReference type="EC" id="2.1.1.107" evidence="2"/>
<dbReference type="Pfam" id="PF00590">
    <property type="entry name" value="TP_methylase"/>
    <property type="match status" value="1"/>
</dbReference>
<evidence type="ECO:0000256" key="3">
    <source>
        <dbReference type="ARBA" id="ARBA00022573"/>
    </source>
</evidence>
<keyword evidence="6" id="KW-0949">S-adenosyl-L-methionine</keyword>
<organism evidence="12 13">
    <name type="scientific">Azospirillum griseum</name>
    <dbReference type="NCBI Taxonomy" id="2496639"/>
    <lineage>
        <taxon>Bacteria</taxon>
        <taxon>Pseudomonadati</taxon>
        <taxon>Pseudomonadota</taxon>
        <taxon>Alphaproteobacteria</taxon>
        <taxon>Rhodospirillales</taxon>
        <taxon>Azospirillaceae</taxon>
        <taxon>Azospirillum</taxon>
    </lineage>
</organism>
<evidence type="ECO:0000256" key="1">
    <source>
        <dbReference type="ARBA" id="ARBA00005879"/>
    </source>
</evidence>
<dbReference type="InterPro" id="IPR014776">
    <property type="entry name" value="4pyrrole_Mease_sub2"/>
</dbReference>
<dbReference type="GO" id="GO:0009236">
    <property type="term" value="P:cobalamin biosynthetic process"/>
    <property type="evidence" value="ECO:0007669"/>
    <property type="project" value="UniProtKB-KW"/>
</dbReference>
<dbReference type="PROSITE" id="PS00840">
    <property type="entry name" value="SUMT_2"/>
    <property type="match status" value="1"/>
</dbReference>
<evidence type="ECO:0000256" key="10">
    <source>
        <dbReference type="RuleBase" id="RU003960"/>
    </source>
</evidence>
<evidence type="ECO:0000313" key="13">
    <source>
        <dbReference type="Proteomes" id="UP000277007"/>
    </source>
</evidence>
<proteinExistence type="inferred from homology"/>
<evidence type="ECO:0000256" key="5">
    <source>
        <dbReference type="ARBA" id="ARBA00022679"/>
    </source>
</evidence>
<dbReference type="OrthoDB" id="9815856at2"/>
<dbReference type="InterPro" id="IPR035996">
    <property type="entry name" value="4pyrrol_Methylase_sf"/>
</dbReference>
<dbReference type="EMBL" id="RXMA01000039">
    <property type="protein sequence ID" value="RTR14240.1"/>
    <property type="molecule type" value="Genomic_DNA"/>
</dbReference>
<evidence type="ECO:0000256" key="9">
    <source>
        <dbReference type="ARBA" id="ARBA00060548"/>
    </source>
</evidence>
<dbReference type="PANTHER" id="PTHR45790">
    <property type="entry name" value="SIROHEME SYNTHASE-RELATED"/>
    <property type="match status" value="1"/>
</dbReference>
<reference evidence="12 13" key="1">
    <citation type="submission" date="2018-12" db="EMBL/GenBank/DDBJ databases">
        <authorList>
            <person name="Yang Y."/>
        </authorList>
    </citation>
    <scope>NUCLEOTIDE SEQUENCE [LARGE SCALE GENOMIC DNA]</scope>
    <source>
        <strain evidence="12 13">L-25-5w-1</strain>
    </source>
</reference>
<keyword evidence="7" id="KW-0627">Porphyrin biosynthesis</keyword>
<evidence type="ECO:0000259" key="11">
    <source>
        <dbReference type="Pfam" id="PF00590"/>
    </source>
</evidence>
<evidence type="ECO:0000256" key="2">
    <source>
        <dbReference type="ARBA" id="ARBA00012162"/>
    </source>
</evidence>
<gene>
    <name evidence="12" type="primary">cobA</name>
    <name evidence="12" type="ORF">EJ903_23805</name>
</gene>
<evidence type="ECO:0000313" key="12">
    <source>
        <dbReference type="EMBL" id="RTR14240.1"/>
    </source>
</evidence>
<dbReference type="RefSeq" id="WP_126620181.1">
    <property type="nucleotide sequence ID" value="NZ_JBHUCY010000062.1"/>
</dbReference>
<comment type="pathway">
    <text evidence="9">Cofactor biosynthesis; adenosylcobalamin biosynthesis; precorrin-2 from uroporphyrinogen III: step 1/1.</text>
</comment>
<keyword evidence="5 10" id="KW-0808">Transferase</keyword>
<accession>A0A3S0HX89</accession>
<comment type="pathway">
    <text evidence="8">Porphyrin-containing compound metabolism; siroheme biosynthesis; precorrin-2 from uroporphyrinogen III: step 1/1.</text>
</comment>
<sequence length="280" mass="28761">MPATSSISGSPFDASLPESLLVPFAPGSVWLAGAGPGDPGLLTLLALQGLRQADVIVHDALVGERIMALAAPTARLEFAGKRGGRPSAHQDDITNRLIELAREGHRVLRLKGGDPFVFGRGGEEAQALAEAGIPFRVVPGVTAGVAGPAYAGIPATHRSANQAVILATGHSLGGGPNWRALAATGSPLILYMAWKGLPDIVAELMAGGLPADTPVAVVTKATTPDQQTLVSSLGTCVADLAASDLDPPAIVVVGEVVRLRPQLDWLPYHEVPGHEDPTHG</sequence>
<dbReference type="InterPro" id="IPR000878">
    <property type="entry name" value="4pyrrol_Mease"/>
</dbReference>
<dbReference type="GO" id="GO:0032259">
    <property type="term" value="P:methylation"/>
    <property type="evidence" value="ECO:0007669"/>
    <property type="project" value="UniProtKB-KW"/>
</dbReference>
<feature type="domain" description="Tetrapyrrole methylase" evidence="11">
    <location>
        <begin position="29"/>
        <end position="234"/>
    </location>
</feature>
<dbReference type="SUPFAM" id="SSF53790">
    <property type="entry name" value="Tetrapyrrole methylase"/>
    <property type="match status" value="1"/>
</dbReference>
<evidence type="ECO:0000256" key="6">
    <source>
        <dbReference type="ARBA" id="ARBA00022691"/>
    </source>
</evidence>
<evidence type="ECO:0000256" key="8">
    <source>
        <dbReference type="ARBA" id="ARBA00025705"/>
    </source>
</evidence>
<dbReference type="PANTHER" id="PTHR45790:SF3">
    <property type="entry name" value="S-ADENOSYL-L-METHIONINE-DEPENDENT UROPORPHYRINOGEN III METHYLTRANSFERASE, CHLOROPLASTIC"/>
    <property type="match status" value="1"/>
</dbReference>
<dbReference type="FunFam" id="3.30.950.10:FF:000001">
    <property type="entry name" value="Siroheme synthase"/>
    <property type="match status" value="1"/>
</dbReference>
<name>A0A3S0HX89_9PROT</name>
<dbReference type="GO" id="GO:0004851">
    <property type="term" value="F:uroporphyrin-III C-methyltransferase activity"/>
    <property type="evidence" value="ECO:0007669"/>
    <property type="project" value="UniProtKB-EC"/>
</dbReference>
<keyword evidence="3" id="KW-0169">Cobalamin biosynthesis</keyword>
<dbReference type="InterPro" id="IPR006366">
    <property type="entry name" value="CobA/CysG_C"/>
</dbReference>
<dbReference type="InterPro" id="IPR050161">
    <property type="entry name" value="Siro_Cobalamin_biosynth"/>
</dbReference>
<dbReference type="CDD" id="cd11642">
    <property type="entry name" value="SUMT"/>
    <property type="match status" value="1"/>
</dbReference>
<dbReference type="NCBIfam" id="TIGR01469">
    <property type="entry name" value="cobA_cysG_Cterm"/>
    <property type="match status" value="1"/>
</dbReference>
<comment type="caution">
    <text evidence="12">The sequence shown here is derived from an EMBL/GenBank/DDBJ whole genome shotgun (WGS) entry which is preliminary data.</text>
</comment>
<dbReference type="Gene3D" id="3.30.950.10">
    <property type="entry name" value="Methyltransferase, Cobalt-precorrin-4 Transmethylase, Domain 2"/>
    <property type="match status" value="1"/>
</dbReference>
<dbReference type="InterPro" id="IPR014777">
    <property type="entry name" value="4pyrrole_Mease_sub1"/>
</dbReference>
<keyword evidence="4 10" id="KW-0489">Methyltransferase</keyword>
<dbReference type="NCBIfam" id="NF004790">
    <property type="entry name" value="PRK06136.1"/>
    <property type="match status" value="1"/>
</dbReference>
<evidence type="ECO:0000256" key="4">
    <source>
        <dbReference type="ARBA" id="ARBA00022603"/>
    </source>
</evidence>